<protein>
    <recommendedName>
        <fullName evidence="3">RING-type domain-containing protein</fullName>
    </recommendedName>
</protein>
<evidence type="ECO:0000313" key="4">
    <source>
        <dbReference type="EMBL" id="RDL36269.1"/>
    </source>
</evidence>
<feature type="domain" description="RING-type" evidence="3">
    <location>
        <begin position="375"/>
        <end position="420"/>
    </location>
</feature>
<dbReference type="OrthoDB" id="3518245at2759"/>
<name>A0A370TL67_9HELO</name>
<proteinExistence type="predicted"/>
<dbReference type="InterPro" id="IPR001841">
    <property type="entry name" value="Znf_RING"/>
</dbReference>
<reference evidence="4 5" key="1">
    <citation type="journal article" date="2018" name="IMA Fungus">
        <title>IMA Genome-F 9: Draft genome sequence of Annulohypoxylon stygium, Aspergillus mulundensis, Berkeleyomyces basicola (syn. Thielaviopsis basicola), Ceratocystis smalleyi, two Cercospora beticola strains, Coleophoma cylindrospora, Fusarium fracticaudum, Phialophora cf. hyalina, and Morchella septimelata.</title>
        <authorList>
            <person name="Wingfield B.D."/>
            <person name="Bills G.F."/>
            <person name="Dong Y."/>
            <person name="Huang W."/>
            <person name="Nel W.J."/>
            <person name="Swalarsk-Parry B.S."/>
            <person name="Vaghefi N."/>
            <person name="Wilken P.M."/>
            <person name="An Z."/>
            <person name="de Beer Z.W."/>
            <person name="De Vos L."/>
            <person name="Chen L."/>
            <person name="Duong T.A."/>
            <person name="Gao Y."/>
            <person name="Hammerbacher A."/>
            <person name="Kikkert J.R."/>
            <person name="Li Y."/>
            <person name="Li H."/>
            <person name="Li K."/>
            <person name="Li Q."/>
            <person name="Liu X."/>
            <person name="Ma X."/>
            <person name="Naidoo K."/>
            <person name="Pethybridge S.J."/>
            <person name="Sun J."/>
            <person name="Steenkamp E.T."/>
            <person name="van der Nest M.A."/>
            <person name="van Wyk S."/>
            <person name="Wingfield M.J."/>
            <person name="Xiong C."/>
            <person name="Yue Q."/>
            <person name="Zhang X."/>
        </authorList>
    </citation>
    <scope>NUCLEOTIDE SEQUENCE [LARGE SCALE GENOMIC DNA]</scope>
    <source>
        <strain evidence="4 5">BP 5553</strain>
    </source>
</reference>
<dbReference type="RefSeq" id="XP_031868925.1">
    <property type="nucleotide sequence ID" value="XM_032015504.1"/>
</dbReference>
<feature type="region of interest" description="Disordered" evidence="2">
    <location>
        <begin position="81"/>
        <end position="124"/>
    </location>
</feature>
<keyword evidence="5" id="KW-1185">Reference proteome</keyword>
<dbReference type="GeneID" id="43599730"/>
<gene>
    <name evidence="4" type="ORF">BP5553_06881</name>
</gene>
<sequence length="455" mass="50829">MSLSTSTVIFKEFNKDTSICSAWLPGKDRCCGKRIVAADQERKEMLLQSIARGRMYHGDKADELAGLYFCNGWHRAGGKHAISSSQTRKLRLSPFPGTPEPRANDLPPTRQLETPVSSPTSVTRESTYLLGEDGLLSSIAQSAVQFPLHGLSESPEAEGFSISVAQPAVRPSQDDISELAEAEWLSFSIANLTMGPPGLDMSTFSVPQHRQTTTAPAPNLEIPFRVFPDGRETSSAVHSQENTQSEPTQSEHPLVPPALDEHRKDKPVKLDESCQVCLLALADPIKVARCKFCHIDLHLVCMAEWLTAPGSSMMCTHCRHNLEDDEITSLIESVDDPIEAERFRQQYRLKTGRHEPPPSIQESRRDRSVDVDEECPVCNLTLEDPDKVRRCRVCDNDVHLNCLLKWLTSSNTVERCLFCRCDVDDDDLKALVESVSNPLEKEEFRWQAAPVARRL</sequence>
<evidence type="ECO:0000259" key="3">
    <source>
        <dbReference type="PROSITE" id="PS50089"/>
    </source>
</evidence>
<keyword evidence="1" id="KW-0479">Metal-binding</keyword>
<dbReference type="SUPFAM" id="SSF57850">
    <property type="entry name" value="RING/U-box"/>
    <property type="match status" value="1"/>
</dbReference>
<organism evidence="4 5">
    <name type="scientific">Venustampulla echinocandica</name>
    <dbReference type="NCBI Taxonomy" id="2656787"/>
    <lineage>
        <taxon>Eukaryota</taxon>
        <taxon>Fungi</taxon>
        <taxon>Dikarya</taxon>
        <taxon>Ascomycota</taxon>
        <taxon>Pezizomycotina</taxon>
        <taxon>Leotiomycetes</taxon>
        <taxon>Helotiales</taxon>
        <taxon>Pleuroascaceae</taxon>
        <taxon>Venustampulla</taxon>
    </lineage>
</organism>
<dbReference type="InterPro" id="IPR013083">
    <property type="entry name" value="Znf_RING/FYVE/PHD"/>
</dbReference>
<dbReference type="Gene3D" id="3.30.40.10">
    <property type="entry name" value="Zinc/RING finger domain, C3HC4 (zinc finger)"/>
    <property type="match status" value="1"/>
</dbReference>
<comment type="caution">
    <text evidence="4">The sequence shown here is derived from an EMBL/GenBank/DDBJ whole genome shotgun (WGS) entry which is preliminary data.</text>
</comment>
<dbReference type="Proteomes" id="UP000254866">
    <property type="component" value="Unassembled WGS sequence"/>
</dbReference>
<keyword evidence="1" id="KW-0862">Zinc</keyword>
<evidence type="ECO:0000313" key="5">
    <source>
        <dbReference type="Proteomes" id="UP000254866"/>
    </source>
</evidence>
<dbReference type="EMBL" id="NPIC01000005">
    <property type="protein sequence ID" value="RDL36269.1"/>
    <property type="molecule type" value="Genomic_DNA"/>
</dbReference>
<feature type="compositionally biased region" description="Polar residues" evidence="2">
    <location>
        <begin position="111"/>
        <end position="124"/>
    </location>
</feature>
<keyword evidence="1" id="KW-0863">Zinc-finger</keyword>
<dbReference type="GO" id="GO:0008270">
    <property type="term" value="F:zinc ion binding"/>
    <property type="evidence" value="ECO:0007669"/>
    <property type="project" value="UniProtKB-KW"/>
</dbReference>
<evidence type="ECO:0000256" key="2">
    <source>
        <dbReference type="SAM" id="MobiDB-lite"/>
    </source>
</evidence>
<accession>A0A370TL67</accession>
<feature type="compositionally biased region" description="Polar residues" evidence="2">
    <location>
        <begin position="233"/>
        <end position="251"/>
    </location>
</feature>
<evidence type="ECO:0000256" key="1">
    <source>
        <dbReference type="PROSITE-ProRule" id="PRU00175"/>
    </source>
</evidence>
<dbReference type="AlphaFoldDB" id="A0A370TL67"/>
<feature type="region of interest" description="Disordered" evidence="2">
    <location>
        <begin position="232"/>
        <end position="260"/>
    </location>
</feature>
<dbReference type="PROSITE" id="PS50089">
    <property type="entry name" value="ZF_RING_2"/>
    <property type="match status" value="1"/>
</dbReference>